<feature type="region of interest" description="Disordered" evidence="1">
    <location>
        <begin position="98"/>
        <end position="144"/>
    </location>
</feature>
<proteinExistence type="predicted"/>
<dbReference type="EMBL" id="CP144753">
    <property type="protein sequence ID" value="WVZ91878.1"/>
    <property type="molecule type" value="Genomic_DNA"/>
</dbReference>
<organism evidence="2 3">
    <name type="scientific">Paspalum notatum var. saurae</name>
    <dbReference type="NCBI Taxonomy" id="547442"/>
    <lineage>
        <taxon>Eukaryota</taxon>
        <taxon>Viridiplantae</taxon>
        <taxon>Streptophyta</taxon>
        <taxon>Embryophyta</taxon>
        <taxon>Tracheophyta</taxon>
        <taxon>Spermatophyta</taxon>
        <taxon>Magnoliopsida</taxon>
        <taxon>Liliopsida</taxon>
        <taxon>Poales</taxon>
        <taxon>Poaceae</taxon>
        <taxon>PACMAD clade</taxon>
        <taxon>Panicoideae</taxon>
        <taxon>Andropogonodae</taxon>
        <taxon>Paspaleae</taxon>
        <taxon>Paspalinae</taxon>
        <taxon>Paspalum</taxon>
    </lineage>
</organism>
<keyword evidence="3" id="KW-1185">Reference proteome</keyword>
<evidence type="ECO:0000313" key="3">
    <source>
        <dbReference type="Proteomes" id="UP001341281"/>
    </source>
</evidence>
<gene>
    <name evidence="2" type="ORF">U9M48_037991</name>
</gene>
<protein>
    <submittedName>
        <fullName evidence="2">Uncharacterized protein</fullName>
    </submittedName>
</protein>
<reference evidence="2 3" key="1">
    <citation type="submission" date="2024-02" db="EMBL/GenBank/DDBJ databases">
        <title>High-quality chromosome-scale genome assembly of Pensacola bahiagrass (Paspalum notatum Flugge var. saurae).</title>
        <authorList>
            <person name="Vega J.M."/>
            <person name="Podio M."/>
            <person name="Orjuela J."/>
            <person name="Siena L.A."/>
            <person name="Pessino S.C."/>
            <person name="Combes M.C."/>
            <person name="Mariac C."/>
            <person name="Albertini E."/>
            <person name="Pupilli F."/>
            <person name="Ortiz J.P.A."/>
            <person name="Leblanc O."/>
        </authorList>
    </citation>
    <scope>NUCLEOTIDE SEQUENCE [LARGE SCALE GENOMIC DNA]</scope>
    <source>
        <strain evidence="2">R1</strain>
        <tissue evidence="2">Leaf</tissue>
    </source>
</reference>
<sequence>MLSRLPRLRAQIRSAYLAPVAAIEVLVEDICRCQDLHREILKVPQPELAVLERVGADVVRASQVQQEERRPERHQLVLLRHAAQGEVPKSVRCGGVGQLVRLPEEDPEESGGLATTDSREEEEDQLQGKASKDKDLCCPVVPSA</sequence>
<evidence type="ECO:0000256" key="1">
    <source>
        <dbReference type="SAM" id="MobiDB-lite"/>
    </source>
</evidence>
<name>A0AAQ3UG29_PASNO</name>
<dbReference type="Proteomes" id="UP001341281">
    <property type="component" value="Chromosome 09"/>
</dbReference>
<evidence type="ECO:0000313" key="2">
    <source>
        <dbReference type="EMBL" id="WVZ91878.1"/>
    </source>
</evidence>
<accession>A0AAQ3UG29</accession>
<dbReference type="AlphaFoldDB" id="A0AAQ3UG29"/>